<dbReference type="OrthoDB" id="9808684at2"/>
<evidence type="ECO:0000313" key="3">
    <source>
        <dbReference type="Proteomes" id="UP000305881"/>
    </source>
</evidence>
<dbReference type="EMBL" id="CP035467">
    <property type="protein sequence ID" value="QCW84901.1"/>
    <property type="molecule type" value="Genomic_DNA"/>
</dbReference>
<dbReference type="KEGG" id="mbur:EQU24_17795"/>
<organism evidence="2 3">
    <name type="scientific">Methylotuvimicrobium buryatense</name>
    <name type="common">Methylomicrobium buryatense</name>
    <dbReference type="NCBI Taxonomy" id="95641"/>
    <lineage>
        <taxon>Bacteria</taxon>
        <taxon>Pseudomonadati</taxon>
        <taxon>Pseudomonadota</taxon>
        <taxon>Gammaproteobacteria</taxon>
        <taxon>Methylococcales</taxon>
        <taxon>Methylococcaceae</taxon>
        <taxon>Methylotuvimicrobium</taxon>
    </lineage>
</organism>
<accession>A0A4P9UWM3</accession>
<dbReference type="STRING" id="675511.GCA_000341735_03891"/>
<reference evidence="3" key="1">
    <citation type="journal article" date="2019" name="J. Bacteriol.">
        <title>A Mutagenic Screen Identifies a TonB-Dependent Receptor Required for the Lanthanide Metal Switch in the Type I Methanotroph 'Methylotuvimicrobium buryatense' 5GB1C.</title>
        <authorList>
            <person name="Groom J.D."/>
            <person name="Ford S.M."/>
            <person name="Pesesky M.W."/>
            <person name="Lidstrom M.E."/>
        </authorList>
    </citation>
    <scope>NUCLEOTIDE SEQUENCE [LARGE SCALE GENOMIC DNA]</scope>
    <source>
        <strain evidence="3">5GB1C</strain>
    </source>
</reference>
<name>A0A4P9UWM3_METBY</name>
<dbReference type="PANTHER" id="PTHR34825">
    <property type="entry name" value="CONSERVED PROTEIN, WITH A WEAK D-GALACTARATE DEHYDRATASE/ALTRONATE HYDROLASE DOMAIN"/>
    <property type="match status" value="1"/>
</dbReference>
<proteinExistence type="predicted"/>
<dbReference type="PANTHER" id="PTHR34825:SF1">
    <property type="entry name" value="AAA-ATPASE-LIKE DOMAIN-CONTAINING PROTEIN"/>
    <property type="match status" value="1"/>
</dbReference>
<gene>
    <name evidence="2" type="ORF">EQU24_17795</name>
</gene>
<dbReference type="AlphaFoldDB" id="A0A4P9UWM3"/>
<sequence length="114" mass="13223">MTLSKLPIGINTFGAIRDNDMTYIDKTPLTWNMVQQPARFFLSRPRRFGKSLLVDTLKELFEGNQALFKGLFIEGKWDWGQSYPVIKFDFAEGVLQSRAPVFAPCYHKYLHIFS</sequence>
<evidence type="ECO:0000259" key="1">
    <source>
        <dbReference type="Pfam" id="PF09820"/>
    </source>
</evidence>
<keyword evidence="3" id="KW-1185">Reference proteome</keyword>
<dbReference type="Pfam" id="PF09820">
    <property type="entry name" value="AAA-ATPase_like"/>
    <property type="match status" value="1"/>
</dbReference>
<dbReference type="InterPro" id="IPR018631">
    <property type="entry name" value="AAA-ATPase-like_dom"/>
</dbReference>
<protein>
    <recommendedName>
        <fullName evidence="1">AAA-ATPase-like domain-containing protein</fullName>
    </recommendedName>
</protein>
<evidence type="ECO:0000313" key="2">
    <source>
        <dbReference type="EMBL" id="QCW84901.1"/>
    </source>
</evidence>
<dbReference type="Proteomes" id="UP000305881">
    <property type="component" value="Chromosome"/>
</dbReference>
<feature type="domain" description="AAA-ATPase-like" evidence="1">
    <location>
        <begin position="7"/>
        <end position="99"/>
    </location>
</feature>